<protein>
    <recommendedName>
        <fullName evidence="11 12">DNA repair protein RadA</fullName>
    </recommendedName>
</protein>
<evidence type="ECO:0000256" key="12">
    <source>
        <dbReference type="NCBIfam" id="TIGR00416"/>
    </source>
</evidence>
<keyword evidence="10 11" id="KW-0234">DNA repair</keyword>
<keyword evidence="1 11" id="KW-0479">Metal-binding</keyword>
<dbReference type="CDD" id="cd01121">
    <property type="entry name" value="RadA_SMS_N"/>
    <property type="match status" value="1"/>
</dbReference>
<dbReference type="InterPro" id="IPR020568">
    <property type="entry name" value="Ribosomal_Su5_D2-typ_SF"/>
</dbReference>
<evidence type="ECO:0000256" key="6">
    <source>
        <dbReference type="ARBA" id="ARBA00022833"/>
    </source>
</evidence>
<dbReference type="EMBL" id="CP018099">
    <property type="protein sequence ID" value="APF18604.1"/>
    <property type="molecule type" value="Genomic_DNA"/>
</dbReference>
<keyword evidence="8 11" id="KW-0346">Stress response</keyword>
<gene>
    <name evidence="11" type="primary">radA</name>
    <name evidence="15" type="ORF">Cabys_1855</name>
</gene>
<dbReference type="Gene3D" id="3.30.230.10">
    <property type="match status" value="1"/>
</dbReference>
<keyword evidence="3 11" id="KW-0227">DNA damage</keyword>
<dbReference type="SUPFAM" id="SSF54211">
    <property type="entry name" value="Ribosomal protein S5 domain 2-like"/>
    <property type="match status" value="1"/>
</dbReference>
<dbReference type="PROSITE" id="PS50162">
    <property type="entry name" value="RECA_2"/>
    <property type="match status" value="1"/>
</dbReference>
<keyword evidence="7 11" id="KW-0067">ATP-binding</keyword>
<feature type="short sequence motif" description="RadA KNRFG motif" evidence="11">
    <location>
        <begin position="249"/>
        <end position="253"/>
    </location>
</feature>
<dbReference type="PANTHER" id="PTHR32472">
    <property type="entry name" value="DNA REPAIR PROTEIN RADA"/>
    <property type="match status" value="1"/>
</dbReference>
<dbReference type="PANTHER" id="PTHR32472:SF10">
    <property type="entry name" value="DNA REPAIR PROTEIN RADA-LIKE PROTEIN"/>
    <property type="match status" value="1"/>
</dbReference>
<reference evidence="15 16" key="1">
    <citation type="submission" date="2016-11" db="EMBL/GenBank/DDBJ databases">
        <title>Genomic analysis of Caldithrix abyssi and proposal of a novel bacterial phylum Caldithrichaeota.</title>
        <authorList>
            <person name="Kublanov I."/>
            <person name="Sigalova O."/>
            <person name="Gavrilov S."/>
            <person name="Lebedinsky A."/>
            <person name="Ivanova N."/>
            <person name="Daum C."/>
            <person name="Reddy T."/>
            <person name="Klenk H.P."/>
            <person name="Goker M."/>
            <person name="Reva O."/>
            <person name="Miroshnichenko M."/>
            <person name="Kyprides N."/>
            <person name="Woyke T."/>
            <person name="Gelfand M."/>
        </authorList>
    </citation>
    <scope>NUCLEOTIDE SEQUENCE [LARGE SCALE GENOMIC DNA]</scope>
    <source>
        <strain evidence="15 16">LF13</strain>
    </source>
</reference>
<feature type="binding site" evidence="11">
    <location>
        <begin position="93"/>
        <end position="100"/>
    </location>
    <ligand>
        <name>ATP</name>
        <dbReference type="ChEBI" id="CHEBI:30616"/>
    </ligand>
</feature>
<name>A0A1J1C877_CALAY</name>
<comment type="function">
    <text evidence="11">Plays a role in repairing double-strand DNA breaks, probably involving stabilizing or processing branched DNA or blocked replication forks.</text>
</comment>
<dbReference type="InterPro" id="IPR041166">
    <property type="entry name" value="Rubredoxin_2"/>
</dbReference>
<dbReference type="InterPro" id="IPR020588">
    <property type="entry name" value="RecA_ATP-bd"/>
</dbReference>
<dbReference type="Proteomes" id="UP000183868">
    <property type="component" value="Chromosome"/>
</dbReference>
<evidence type="ECO:0000256" key="5">
    <source>
        <dbReference type="ARBA" id="ARBA00022801"/>
    </source>
</evidence>
<keyword evidence="5" id="KW-0378">Hydrolase</keyword>
<evidence type="ECO:0000256" key="4">
    <source>
        <dbReference type="ARBA" id="ARBA00022771"/>
    </source>
</evidence>
<dbReference type="Pfam" id="PF13541">
    <property type="entry name" value="ChlI"/>
    <property type="match status" value="1"/>
</dbReference>
<dbReference type="OrthoDB" id="9803906at2"/>
<evidence type="ECO:0000256" key="10">
    <source>
        <dbReference type="ARBA" id="ARBA00023204"/>
    </source>
</evidence>
<evidence type="ECO:0000256" key="3">
    <source>
        <dbReference type="ARBA" id="ARBA00022763"/>
    </source>
</evidence>
<keyword evidence="2 11" id="KW-0547">Nucleotide-binding</keyword>
<comment type="domain">
    <text evidence="11">The middle region has homology to RecA with ATPase motifs including the RadA KNRFG motif, while the C-terminus is homologous to Lon protease.</text>
</comment>
<evidence type="ECO:0000256" key="7">
    <source>
        <dbReference type="ARBA" id="ARBA00022840"/>
    </source>
</evidence>
<evidence type="ECO:0000313" key="15">
    <source>
        <dbReference type="EMBL" id="APF18604.1"/>
    </source>
</evidence>
<dbReference type="InterPro" id="IPR003593">
    <property type="entry name" value="AAA+_ATPase"/>
</dbReference>
<evidence type="ECO:0000313" key="16">
    <source>
        <dbReference type="Proteomes" id="UP000183868"/>
    </source>
</evidence>
<dbReference type="GO" id="GO:0005829">
    <property type="term" value="C:cytosol"/>
    <property type="evidence" value="ECO:0007669"/>
    <property type="project" value="TreeGrafter"/>
</dbReference>
<comment type="function">
    <text evidence="13">DNA-dependent ATPase involved in processing of recombination intermediates, plays a role in repairing DNA breaks. Stimulates the branch migration of RecA-mediated strand transfer reactions, allowing the 3' invading strand to extend heteroduplex DNA faster. Binds ssDNA in the presence of ADP but not other nucleotides, has ATPase activity that is stimulated by ssDNA and various branched DNA structures, but inhibited by SSB. Does not have RecA's homology-searching function.</text>
</comment>
<evidence type="ECO:0000256" key="13">
    <source>
        <dbReference type="RuleBase" id="RU003555"/>
    </source>
</evidence>
<evidence type="ECO:0000256" key="9">
    <source>
        <dbReference type="ARBA" id="ARBA00023125"/>
    </source>
</evidence>
<dbReference type="HAMAP" id="MF_01498">
    <property type="entry name" value="RadA_bact"/>
    <property type="match status" value="1"/>
</dbReference>
<dbReference type="InterPro" id="IPR014721">
    <property type="entry name" value="Ribsml_uS5_D2-typ_fold_subgr"/>
</dbReference>
<proteinExistence type="inferred from homology"/>
<dbReference type="GO" id="GO:0140664">
    <property type="term" value="F:ATP-dependent DNA damage sensor activity"/>
    <property type="evidence" value="ECO:0007669"/>
    <property type="project" value="InterPro"/>
</dbReference>
<dbReference type="InterPro" id="IPR027417">
    <property type="entry name" value="P-loop_NTPase"/>
</dbReference>
<evidence type="ECO:0000259" key="14">
    <source>
        <dbReference type="PROSITE" id="PS50162"/>
    </source>
</evidence>
<dbReference type="AlphaFoldDB" id="A0A1J1C877"/>
<dbReference type="InterPro" id="IPR014774">
    <property type="entry name" value="KaiC-like_dom"/>
</dbReference>
<feature type="domain" description="RecA family profile 1" evidence="14">
    <location>
        <begin position="64"/>
        <end position="212"/>
    </location>
</feature>
<organism evidence="15 16">
    <name type="scientific">Caldithrix abyssi DSM 13497</name>
    <dbReference type="NCBI Taxonomy" id="880073"/>
    <lineage>
        <taxon>Bacteria</taxon>
        <taxon>Pseudomonadati</taxon>
        <taxon>Calditrichota</taxon>
        <taxon>Calditrichia</taxon>
        <taxon>Calditrichales</taxon>
        <taxon>Calditrichaceae</taxon>
        <taxon>Caldithrix</taxon>
    </lineage>
</organism>
<dbReference type="NCBIfam" id="TIGR00416">
    <property type="entry name" value="sms"/>
    <property type="match status" value="1"/>
</dbReference>
<dbReference type="GO" id="GO:0016787">
    <property type="term" value="F:hydrolase activity"/>
    <property type="evidence" value="ECO:0007669"/>
    <property type="project" value="UniProtKB-KW"/>
</dbReference>
<dbReference type="InterPro" id="IPR004504">
    <property type="entry name" value="DNA_repair_RadA"/>
</dbReference>
<dbReference type="SUPFAM" id="SSF52540">
    <property type="entry name" value="P-loop containing nucleoside triphosphate hydrolases"/>
    <property type="match status" value="1"/>
</dbReference>
<dbReference type="GO" id="GO:0008270">
    <property type="term" value="F:zinc ion binding"/>
    <property type="evidence" value="ECO:0007669"/>
    <property type="project" value="UniProtKB-KW"/>
</dbReference>
<dbReference type="GO" id="GO:0003684">
    <property type="term" value="F:damaged DNA binding"/>
    <property type="evidence" value="ECO:0007669"/>
    <property type="project" value="InterPro"/>
</dbReference>
<evidence type="ECO:0000256" key="11">
    <source>
        <dbReference type="HAMAP-Rule" id="MF_01498"/>
    </source>
</evidence>
<keyword evidence="4 13" id="KW-0863">Zinc-finger</keyword>
<dbReference type="GO" id="GO:0005524">
    <property type="term" value="F:ATP binding"/>
    <property type="evidence" value="ECO:0007669"/>
    <property type="project" value="UniProtKB-UniRule"/>
</dbReference>
<keyword evidence="9 11" id="KW-0238">DNA-binding</keyword>
<evidence type="ECO:0000256" key="8">
    <source>
        <dbReference type="ARBA" id="ARBA00023016"/>
    </source>
</evidence>
<dbReference type="GO" id="GO:0000725">
    <property type="term" value="P:recombinational repair"/>
    <property type="evidence" value="ECO:0007669"/>
    <property type="project" value="UniProtKB-UniRule"/>
</dbReference>
<dbReference type="PRINTS" id="PR01874">
    <property type="entry name" value="DNAREPAIRADA"/>
</dbReference>
<sequence length="446" mass="49599">MEMARKNKPYYVCSACGYRSEGWLGRCPQCDSWNTMEEFFPAAQNKTRGPAAELLPLMTAEVAPEHRLSTGISELDHVLGGGNVLGSVTLVGGDPGIGKSTLLLQMLDSYKSQKKKLFISGEESLHQIQNRAQRLKISGQNVYYSNVTNLEQIEQALRHELPGVAVIDSIQTILSEKIDGLPGNISQLRYTTAHLVRLAKELNISLFIIGHVTKEGSLAGPKVLEHLVDTVLYFEGDNKADFRILRSVKNRYGPVNEIALFRMESYGLMAVDNPSELFLNLDVEDRMGTAVVAIMEGNRPVLIEVQALVSKTQFGVPQRTAMGIDHRRMNLLLAVLEKKCGKPFSFYDVFIKTAGGIRVTDPAADLGICMALVSSMDENPLPREAVYIGEVGLNAELRPVNQIVERIREADKLGFRRVVAPDSKQKIHLNVQCKVERRRKLQDLIE</sequence>
<keyword evidence="6 13" id="KW-0862">Zinc</keyword>
<feature type="region of interest" description="Lon-protease-like" evidence="11">
    <location>
        <begin position="348"/>
        <end position="446"/>
    </location>
</feature>
<dbReference type="FunFam" id="3.40.50.300:FF:000050">
    <property type="entry name" value="DNA repair protein RadA"/>
    <property type="match status" value="1"/>
</dbReference>
<evidence type="ECO:0000256" key="1">
    <source>
        <dbReference type="ARBA" id="ARBA00022723"/>
    </source>
</evidence>
<comment type="similarity">
    <text evidence="11 13">Belongs to the RecA family. RadA subfamily.</text>
</comment>
<dbReference type="Pfam" id="PF18073">
    <property type="entry name" value="Zn_ribbon_LapB"/>
    <property type="match status" value="1"/>
</dbReference>
<dbReference type="Gene3D" id="3.40.50.300">
    <property type="entry name" value="P-loop containing nucleotide triphosphate hydrolases"/>
    <property type="match status" value="1"/>
</dbReference>
<dbReference type="SMART" id="SM00382">
    <property type="entry name" value="AAA"/>
    <property type="match status" value="1"/>
</dbReference>
<dbReference type="KEGG" id="caby:Cabys_1855"/>
<accession>A0A1J1C877</accession>
<evidence type="ECO:0000256" key="2">
    <source>
        <dbReference type="ARBA" id="ARBA00022741"/>
    </source>
</evidence>
<dbReference type="Pfam" id="PF06745">
    <property type="entry name" value="ATPase"/>
    <property type="match status" value="1"/>
</dbReference>